<reference evidence="3" key="1">
    <citation type="submission" date="2022-02" db="EMBL/GenBank/DDBJ databases">
        <authorList>
            <person name="Henning P.M."/>
            <person name="McCubbin A.G."/>
            <person name="Shore J.S."/>
        </authorList>
    </citation>
    <scope>NUCLEOTIDE SEQUENCE</scope>
    <source>
        <strain evidence="3">F60SS</strain>
        <tissue evidence="3">Leaves</tissue>
    </source>
</reference>
<dbReference type="PANTHER" id="PTHR44329">
    <property type="entry name" value="SERINE/THREONINE-PROTEIN KINASE TNNI3K-RELATED"/>
    <property type="match status" value="1"/>
</dbReference>
<dbReference type="InterPro" id="IPR011009">
    <property type="entry name" value="Kinase-like_dom_sf"/>
</dbReference>
<dbReference type="InterPro" id="IPR001245">
    <property type="entry name" value="Ser-Thr/Tyr_kinase_cat_dom"/>
</dbReference>
<dbReference type="Proteomes" id="UP001141552">
    <property type="component" value="Unassembled WGS sequence"/>
</dbReference>
<protein>
    <recommendedName>
        <fullName evidence="2">Protein kinase domain-containing protein</fullName>
    </recommendedName>
</protein>
<dbReference type="Gene3D" id="1.10.510.10">
    <property type="entry name" value="Transferase(Phosphotransferase) domain 1"/>
    <property type="match status" value="1"/>
</dbReference>
<feature type="domain" description="Protein kinase" evidence="2">
    <location>
        <begin position="57"/>
        <end position="189"/>
    </location>
</feature>
<dbReference type="EMBL" id="JAKUCV010003635">
    <property type="protein sequence ID" value="KAJ4838156.1"/>
    <property type="molecule type" value="Genomic_DNA"/>
</dbReference>
<reference evidence="3" key="2">
    <citation type="journal article" date="2023" name="Plants (Basel)">
        <title>Annotation of the Turnera subulata (Passifloraceae) Draft Genome Reveals the S-Locus Evolved after the Divergence of Turneroideae from Passifloroideae in a Stepwise Manner.</title>
        <authorList>
            <person name="Henning P.M."/>
            <person name="Roalson E.H."/>
            <person name="Mir W."/>
            <person name="McCubbin A.G."/>
            <person name="Shore J.S."/>
        </authorList>
    </citation>
    <scope>NUCLEOTIDE SEQUENCE</scope>
    <source>
        <strain evidence="3">F60SS</strain>
    </source>
</reference>
<feature type="binding site" evidence="1">
    <location>
        <position position="84"/>
    </location>
    <ligand>
        <name>ATP</name>
        <dbReference type="ChEBI" id="CHEBI:30616"/>
    </ligand>
</feature>
<dbReference type="PANTHER" id="PTHR44329:SF160">
    <property type="entry name" value="OS05G0577700 PROTEIN"/>
    <property type="match status" value="1"/>
</dbReference>
<dbReference type="GO" id="GO:0005524">
    <property type="term" value="F:ATP binding"/>
    <property type="evidence" value="ECO:0007669"/>
    <property type="project" value="UniProtKB-UniRule"/>
</dbReference>
<gene>
    <name evidence="3" type="ORF">Tsubulata_046192</name>
</gene>
<organism evidence="3 4">
    <name type="scientific">Turnera subulata</name>
    <dbReference type="NCBI Taxonomy" id="218843"/>
    <lineage>
        <taxon>Eukaryota</taxon>
        <taxon>Viridiplantae</taxon>
        <taxon>Streptophyta</taxon>
        <taxon>Embryophyta</taxon>
        <taxon>Tracheophyta</taxon>
        <taxon>Spermatophyta</taxon>
        <taxon>Magnoliopsida</taxon>
        <taxon>eudicotyledons</taxon>
        <taxon>Gunneridae</taxon>
        <taxon>Pentapetalae</taxon>
        <taxon>rosids</taxon>
        <taxon>fabids</taxon>
        <taxon>Malpighiales</taxon>
        <taxon>Passifloraceae</taxon>
        <taxon>Turnera</taxon>
    </lineage>
</organism>
<comment type="caution">
    <text evidence="3">The sequence shown here is derived from an EMBL/GenBank/DDBJ whole genome shotgun (WGS) entry which is preliminary data.</text>
</comment>
<evidence type="ECO:0000313" key="4">
    <source>
        <dbReference type="Proteomes" id="UP001141552"/>
    </source>
</evidence>
<dbReference type="InterPro" id="IPR051681">
    <property type="entry name" value="Ser/Thr_Kinases-Pseudokinases"/>
</dbReference>
<dbReference type="GO" id="GO:0004674">
    <property type="term" value="F:protein serine/threonine kinase activity"/>
    <property type="evidence" value="ECO:0007669"/>
    <property type="project" value="TreeGrafter"/>
</dbReference>
<keyword evidence="1" id="KW-0547">Nucleotide-binding</keyword>
<name>A0A9Q0JD13_9ROSI</name>
<dbReference type="InterPro" id="IPR017441">
    <property type="entry name" value="Protein_kinase_ATP_BS"/>
</dbReference>
<dbReference type="InterPro" id="IPR000719">
    <property type="entry name" value="Prot_kinase_dom"/>
</dbReference>
<dbReference type="PROSITE" id="PS00107">
    <property type="entry name" value="PROTEIN_KINASE_ATP"/>
    <property type="match status" value="1"/>
</dbReference>
<evidence type="ECO:0000313" key="3">
    <source>
        <dbReference type="EMBL" id="KAJ4838156.1"/>
    </source>
</evidence>
<dbReference type="OrthoDB" id="69842at2759"/>
<dbReference type="SUPFAM" id="SSF56112">
    <property type="entry name" value="Protein kinase-like (PK-like)"/>
    <property type="match status" value="1"/>
</dbReference>
<dbReference type="PROSITE" id="PS50011">
    <property type="entry name" value="PROTEIN_KINASE_DOM"/>
    <property type="match status" value="1"/>
</dbReference>
<keyword evidence="4" id="KW-1185">Reference proteome</keyword>
<dbReference type="GO" id="GO:0005886">
    <property type="term" value="C:plasma membrane"/>
    <property type="evidence" value="ECO:0007669"/>
    <property type="project" value="TreeGrafter"/>
</dbReference>
<keyword evidence="1" id="KW-0067">ATP-binding</keyword>
<evidence type="ECO:0000259" key="2">
    <source>
        <dbReference type="PROSITE" id="PS50011"/>
    </source>
</evidence>
<evidence type="ECO:0000256" key="1">
    <source>
        <dbReference type="PROSITE-ProRule" id="PRU10141"/>
    </source>
</evidence>
<proteinExistence type="predicted"/>
<sequence length="189" mass="21429">MNKTGSSSTAGAAAMDMKGLDALDRHLDRLWRIQKDNKERQQPQRPPKEWVMDPAKLLVKHAIGRGAFSQVHRGVYEGQDVAVKLLSWGSDEAGDRHEVDSLRTEFWKEVSVWFRLDHPNITKCIGCITGKSEIKFERKRDKIGVPRNICCIVSAYQPGGTLTSYLKKNRRMKLPFPTIVKLSLDLARG</sequence>
<dbReference type="Pfam" id="PF07714">
    <property type="entry name" value="PK_Tyr_Ser-Thr"/>
    <property type="match status" value="1"/>
</dbReference>
<accession>A0A9Q0JD13</accession>
<dbReference type="AlphaFoldDB" id="A0A9Q0JD13"/>